<dbReference type="Pfam" id="PF00520">
    <property type="entry name" value="Ion_trans"/>
    <property type="match status" value="1"/>
</dbReference>
<evidence type="ECO:0000256" key="5">
    <source>
        <dbReference type="ARBA" id="ARBA00023065"/>
    </source>
</evidence>
<sequence>MRRIIAPSPSLDIVPALVVGANLYGVGASLAFLKLIFVFEIHYKFGPILFCMRHVVWDILTVVGSYLISVIAFAVGLVSIFGVYSDESVEHFSDFVSAFKTLFWIIFDPGKEEYADIMEGEWTNTTATDQMISKTLSHKIGLFVWGFYQVFVVLIMLNLLISLMTNTFANIQKNSDTEWKFSRASIWLKHFNDQRSVPGKVPSSLFVIMMDKHNCIVLTITLATYYIVPFNIFPSVYSLQFLVKWLRAKYYKDRNADLYNNAFNILLDHKVNHKIFDPIMERVFTHRTHDHLTSKLTISKNDLGALEKEIEIDVSELRKDVRNLREELISIMTTGKQVYKRFNKRKVPITPYRRRHSITSLSTKLPINVQLPLVAEVASAEDADCSNKLPKEIDENLMEHLVETLGLIGSTPHSSRRIRHKIESQEFPDINRHFI</sequence>
<keyword evidence="4 9" id="KW-1133">Transmembrane helix</keyword>
<keyword evidence="8" id="KW-0175">Coiled coil</keyword>
<comment type="subcellular location">
    <subcellularLocation>
        <location evidence="1">Membrane</location>
        <topology evidence="1">Multi-pass membrane protein</topology>
    </subcellularLocation>
</comment>
<keyword evidence="7" id="KW-0407">Ion channel</keyword>
<dbReference type="GO" id="GO:0070679">
    <property type="term" value="F:inositol 1,4,5 trisphosphate binding"/>
    <property type="evidence" value="ECO:0007669"/>
    <property type="project" value="TreeGrafter"/>
</dbReference>
<feature type="transmembrane region" description="Helical" evidence="9">
    <location>
        <begin position="140"/>
        <end position="161"/>
    </location>
</feature>
<dbReference type="InterPro" id="IPR005821">
    <property type="entry name" value="Ion_trans_dom"/>
</dbReference>
<dbReference type="GO" id="GO:0005886">
    <property type="term" value="C:plasma membrane"/>
    <property type="evidence" value="ECO:0007669"/>
    <property type="project" value="TreeGrafter"/>
</dbReference>
<evidence type="ECO:0000256" key="3">
    <source>
        <dbReference type="ARBA" id="ARBA00022692"/>
    </source>
</evidence>
<keyword evidence="3 9" id="KW-0812">Transmembrane</keyword>
<evidence type="ECO:0000313" key="11">
    <source>
        <dbReference type="EMBL" id="CDW48544.1"/>
    </source>
</evidence>
<dbReference type="EMBL" id="HACA01031183">
    <property type="protein sequence ID" value="CDW48544.1"/>
    <property type="molecule type" value="Transcribed_RNA"/>
</dbReference>
<dbReference type="InterPro" id="IPR002153">
    <property type="entry name" value="TRPC_channel"/>
</dbReference>
<keyword evidence="11" id="KW-0675">Receptor</keyword>
<reference evidence="11" key="1">
    <citation type="submission" date="2014-05" db="EMBL/GenBank/DDBJ databases">
        <authorList>
            <person name="Chronopoulou M."/>
        </authorList>
    </citation>
    <scope>NUCLEOTIDE SEQUENCE</scope>
    <source>
        <tissue evidence="11">Whole organism</tissue>
    </source>
</reference>
<keyword evidence="2" id="KW-0813">Transport</keyword>
<dbReference type="OrthoDB" id="2373987at2759"/>
<evidence type="ECO:0000256" key="7">
    <source>
        <dbReference type="ARBA" id="ARBA00023303"/>
    </source>
</evidence>
<dbReference type="GO" id="GO:0015279">
    <property type="term" value="F:store-operated calcium channel activity"/>
    <property type="evidence" value="ECO:0007669"/>
    <property type="project" value="TreeGrafter"/>
</dbReference>
<dbReference type="AlphaFoldDB" id="A0A0K2VDJ3"/>
<dbReference type="PANTHER" id="PTHR10117:SF54">
    <property type="entry name" value="TRANSIENT RECEPTOR POTENTIAL-GAMMA PROTEIN"/>
    <property type="match status" value="1"/>
</dbReference>
<accession>A0A0K2VDJ3</accession>
<name>A0A0K2VDJ3_LEPSM</name>
<feature type="transmembrane region" description="Helical" evidence="9">
    <location>
        <begin position="216"/>
        <end position="239"/>
    </location>
</feature>
<organism evidence="11">
    <name type="scientific">Lepeophtheirus salmonis</name>
    <name type="common">Salmon louse</name>
    <name type="synonym">Caligus salmonis</name>
    <dbReference type="NCBI Taxonomy" id="72036"/>
    <lineage>
        <taxon>Eukaryota</taxon>
        <taxon>Metazoa</taxon>
        <taxon>Ecdysozoa</taxon>
        <taxon>Arthropoda</taxon>
        <taxon>Crustacea</taxon>
        <taxon>Multicrustacea</taxon>
        <taxon>Hexanauplia</taxon>
        <taxon>Copepoda</taxon>
        <taxon>Siphonostomatoida</taxon>
        <taxon>Caligidae</taxon>
        <taxon>Lepeophtheirus</taxon>
    </lineage>
</organism>
<proteinExistence type="predicted"/>
<feature type="transmembrane region" description="Helical" evidence="9">
    <location>
        <begin position="59"/>
        <end position="84"/>
    </location>
</feature>
<evidence type="ECO:0000259" key="10">
    <source>
        <dbReference type="Pfam" id="PF00520"/>
    </source>
</evidence>
<evidence type="ECO:0000256" key="1">
    <source>
        <dbReference type="ARBA" id="ARBA00004141"/>
    </source>
</evidence>
<dbReference type="GO" id="GO:0034703">
    <property type="term" value="C:cation channel complex"/>
    <property type="evidence" value="ECO:0007669"/>
    <property type="project" value="TreeGrafter"/>
</dbReference>
<evidence type="ECO:0000256" key="4">
    <source>
        <dbReference type="ARBA" id="ARBA00022989"/>
    </source>
</evidence>
<feature type="transmembrane region" description="Helical" evidence="9">
    <location>
        <begin position="12"/>
        <end position="39"/>
    </location>
</feature>
<evidence type="ECO:0000256" key="9">
    <source>
        <dbReference type="SAM" id="Phobius"/>
    </source>
</evidence>
<dbReference type="Gene3D" id="1.10.287.70">
    <property type="match status" value="1"/>
</dbReference>
<dbReference type="GO" id="GO:0051480">
    <property type="term" value="P:regulation of cytosolic calcium ion concentration"/>
    <property type="evidence" value="ECO:0007669"/>
    <property type="project" value="TreeGrafter"/>
</dbReference>
<dbReference type="PRINTS" id="PR01097">
    <property type="entry name" value="TRNSRECEPTRP"/>
</dbReference>
<keyword evidence="5" id="KW-0406">Ion transport</keyword>
<dbReference type="PANTHER" id="PTHR10117">
    <property type="entry name" value="TRANSIENT RECEPTOR POTENTIAL CHANNEL"/>
    <property type="match status" value="1"/>
</dbReference>
<keyword evidence="6 9" id="KW-0472">Membrane</keyword>
<feature type="domain" description="Ion transport" evidence="10">
    <location>
        <begin position="29"/>
        <end position="175"/>
    </location>
</feature>
<evidence type="ECO:0000256" key="8">
    <source>
        <dbReference type="SAM" id="Coils"/>
    </source>
</evidence>
<evidence type="ECO:0000256" key="6">
    <source>
        <dbReference type="ARBA" id="ARBA00023136"/>
    </source>
</evidence>
<evidence type="ECO:0000256" key="2">
    <source>
        <dbReference type="ARBA" id="ARBA00022448"/>
    </source>
</evidence>
<feature type="coiled-coil region" evidence="8">
    <location>
        <begin position="307"/>
        <end position="334"/>
    </location>
</feature>
<protein>
    <submittedName>
        <fullName evidence="11">Short transient receptor potential channel 7like [Metaseiulus occidentalis]</fullName>
    </submittedName>
</protein>